<accession>A0AAQ3QS43</accession>
<dbReference type="InterPro" id="IPR039609">
    <property type="entry name" value="VQ_15/22"/>
</dbReference>
<feature type="region of interest" description="Disordered" evidence="1">
    <location>
        <begin position="361"/>
        <end position="395"/>
    </location>
</feature>
<dbReference type="PANTHER" id="PTHR33179:SF10">
    <property type="entry name" value="OS02G0753700 PROTEIN"/>
    <property type="match status" value="1"/>
</dbReference>
<evidence type="ECO:0000313" key="3">
    <source>
        <dbReference type="EMBL" id="WOL19423.1"/>
    </source>
</evidence>
<reference evidence="3 4" key="1">
    <citation type="submission" date="2023-10" db="EMBL/GenBank/DDBJ databases">
        <title>Chromosome-scale genome assembly provides insights into flower coloration mechanisms of Canna indica.</title>
        <authorList>
            <person name="Li C."/>
        </authorList>
    </citation>
    <scope>NUCLEOTIDE SEQUENCE [LARGE SCALE GENOMIC DNA]</scope>
    <source>
        <tissue evidence="3">Flower</tissue>
    </source>
</reference>
<evidence type="ECO:0000259" key="2">
    <source>
        <dbReference type="Pfam" id="PF05678"/>
    </source>
</evidence>
<keyword evidence="4" id="KW-1185">Reference proteome</keyword>
<dbReference type="EMBL" id="CP136898">
    <property type="protein sequence ID" value="WOL19423.1"/>
    <property type="molecule type" value="Genomic_DNA"/>
</dbReference>
<feature type="region of interest" description="Disordered" evidence="1">
    <location>
        <begin position="231"/>
        <end position="254"/>
    </location>
</feature>
<dbReference type="Pfam" id="PF05678">
    <property type="entry name" value="VQ"/>
    <property type="match status" value="1"/>
</dbReference>
<feature type="domain" description="VQ" evidence="2">
    <location>
        <begin position="147"/>
        <end position="174"/>
    </location>
</feature>
<feature type="compositionally biased region" description="Low complexity" evidence="1">
    <location>
        <begin position="123"/>
        <end position="136"/>
    </location>
</feature>
<organism evidence="3 4">
    <name type="scientific">Canna indica</name>
    <name type="common">Indian-shot</name>
    <dbReference type="NCBI Taxonomy" id="4628"/>
    <lineage>
        <taxon>Eukaryota</taxon>
        <taxon>Viridiplantae</taxon>
        <taxon>Streptophyta</taxon>
        <taxon>Embryophyta</taxon>
        <taxon>Tracheophyta</taxon>
        <taxon>Spermatophyta</taxon>
        <taxon>Magnoliopsida</taxon>
        <taxon>Liliopsida</taxon>
        <taxon>Zingiberales</taxon>
        <taxon>Cannaceae</taxon>
        <taxon>Canna</taxon>
    </lineage>
</organism>
<protein>
    <recommendedName>
        <fullName evidence="2">VQ domain-containing protein</fullName>
    </recommendedName>
</protein>
<sequence length="395" mass="41312">MDSANSSSLQSSSGGDDEFDSRVDSLSAFFHSSTAASAAALPASQPPPLISSSAADGAHHLFDYSYLDSSTPLLPLDSAVHAAVTAPPWPRTLIPSSSNCTVAAASFGIHPAAAIQYSSSVQPPAEKPSAAAAAPRSSKKRSRASRRAPTTVLTTDTSNFRAMVQEFTGIPSPPFAAAAASASPFVRSRLDLFHSVGAFRSSSADAAPPPFLLRPFPQKVQSSPPFTSMFTNPTSSSPPPLTVTNTINATTNSPTDNTNYRIPSHELSHGGLQSFLQPSLLLQPNYTQHNMAASFNAKQHIVPSDGYSENELGRLPHPVLTGSGAARSSWTSGGADLSQLRPGIVGDYSTGSQLRIGSSCRPNYSAPGTAEFNTEKPPEGTRGEGMVESWIHSSD</sequence>
<name>A0AAQ3QS43_9LILI</name>
<dbReference type="InterPro" id="IPR008889">
    <property type="entry name" value="VQ"/>
</dbReference>
<gene>
    <name evidence="3" type="ORF">Cni_G28221</name>
</gene>
<feature type="region of interest" description="Disordered" evidence="1">
    <location>
        <begin position="120"/>
        <end position="154"/>
    </location>
</feature>
<dbReference type="PANTHER" id="PTHR33179">
    <property type="entry name" value="VQ MOTIF-CONTAINING PROTEIN"/>
    <property type="match status" value="1"/>
</dbReference>
<feature type="compositionally biased region" description="Basic and acidic residues" evidence="1">
    <location>
        <begin position="373"/>
        <end position="382"/>
    </location>
</feature>
<dbReference type="Proteomes" id="UP001327560">
    <property type="component" value="Chromosome 9"/>
</dbReference>
<proteinExistence type="predicted"/>
<evidence type="ECO:0000313" key="4">
    <source>
        <dbReference type="Proteomes" id="UP001327560"/>
    </source>
</evidence>
<evidence type="ECO:0000256" key="1">
    <source>
        <dbReference type="SAM" id="MobiDB-lite"/>
    </source>
</evidence>
<feature type="compositionally biased region" description="Basic residues" evidence="1">
    <location>
        <begin position="137"/>
        <end position="146"/>
    </location>
</feature>
<dbReference type="AlphaFoldDB" id="A0AAQ3QS43"/>